<accession>A0A1Q3G479</accession>
<keyword evidence="1" id="KW-0472">Membrane</keyword>
<name>A0A1Q3G479_CULTA</name>
<keyword evidence="1" id="KW-1133">Transmembrane helix</keyword>
<sequence length="98" mass="10431">MGELVKSCCYCWCTCYQSGICCVSLCCFVIPIVGLLLILAGIVYAIVLSFSIIDNDDDGDDVTVKKYHGLSRLLVVVGNNISQVLRNVTGNGTVAGGH</sequence>
<proteinExistence type="predicted"/>
<evidence type="ECO:0000313" key="2">
    <source>
        <dbReference type="EMBL" id="JAV34594.1"/>
    </source>
</evidence>
<reference evidence="2" key="1">
    <citation type="submission" date="2017-01" db="EMBL/GenBank/DDBJ databases">
        <title>A deep insight into the sialotranscriptome of adult male and female Cluex tarsalis mosquitoes.</title>
        <authorList>
            <person name="Ribeiro J.M."/>
            <person name="Moreira F."/>
            <person name="Bernard K.A."/>
            <person name="Calvo E."/>
        </authorList>
    </citation>
    <scope>NUCLEOTIDE SEQUENCE</scope>
    <source>
        <strain evidence="2">Kern County</strain>
        <tissue evidence="2">Salivary glands</tissue>
    </source>
</reference>
<organism evidence="2">
    <name type="scientific">Culex tarsalis</name>
    <name type="common">Encephalitis mosquito</name>
    <dbReference type="NCBI Taxonomy" id="7177"/>
    <lineage>
        <taxon>Eukaryota</taxon>
        <taxon>Metazoa</taxon>
        <taxon>Ecdysozoa</taxon>
        <taxon>Arthropoda</taxon>
        <taxon>Hexapoda</taxon>
        <taxon>Insecta</taxon>
        <taxon>Pterygota</taxon>
        <taxon>Neoptera</taxon>
        <taxon>Endopterygota</taxon>
        <taxon>Diptera</taxon>
        <taxon>Nematocera</taxon>
        <taxon>Culicoidea</taxon>
        <taxon>Culicidae</taxon>
        <taxon>Culicinae</taxon>
        <taxon>Culicini</taxon>
        <taxon>Culex</taxon>
        <taxon>Culex</taxon>
    </lineage>
</organism>
<feature type="transmembrane region" description="Helical" evidence="1">
    <location>
        <begin position="20"/>
        <end position="53"/>
    </location>
</feature>
<dbReference type="EMBL" id="GFDL01000451">
    <property type="protein sequence ID" value="JAV34594.1"/>
    <property type="molecule type" value="Transcribed_RNA"/>
</dbReference>
<dbReference type="AlphaFoldDB" id="A0A1Q3G479"/>
<keyword evidence="1" id="KW-0812">Transmembrane</keyword>
<protein>
    <submittedName>
        <fullName evidence="2">Uncharacterized protein</fullName>
    </submittedName>
</protein>
<evidence type="ECO:0000256" key="1">
    <source>
        <dbReference type="SAM" id="Phobius"/>
    </source>
</evidence>